<reference evidence="2 3" key="1">
    <citation type="journal article" date="2015" name="Genome Biol. Evol.">
        <title>Phylogenomic analyses indicate that early fungi evolved digesting cell walls of algal ancestors of land plants.</title>
        <authorList>
            <person name="Chang Y."/>
            <person name="Wang S."/>
            <person name="Sekimoto S."/>
            <person name="Aerts A.L."/>
            <person name="Choi C."/>
            <person name="Clum A."/>
            <person name="LaButti K.M."/>
            <person name="Lindquist E.A."/>
            <person name="Yee Ngan C."/>
            <person name="Ohm R.A."/>
            <person name="Salamov A.A."/>
            <person name="Grigoriev I.V."/>
            <person name="Spatafora J.W."/>
            <person name="Berbee M.L."/>
        </authorList>
    </citation>
    <scope>NUCLEOTIDE SEQUENCE [LARGE SCALE GENOMIC DNA]</scope>
    <source>
        <strain evidence="2 3">NRRL 1564</strain>
    </source>
</reference>
<name>A0A2G5B559_COERN</name>
<feature type="non-terminal residue" evidence="2">
    <location>
        <position position="145"/>
    </location>
</feature>
<sequence length="145" mass="16840">MAQGFLEAFPTFVPGLYPSPTDWPFWEENERIHARIRPHLANILWRERRQNQSHARRLQEEYSTLYAKWRKRVDKLDRQREAKQRNMASGQTGGGSESGAELFTSDAVHSEAELQAIIERLQHDDARNPDLRSQRTAATIPDMVV</sequence>
<evidence type="ECO:0000256" key="1">
    <source>
        <dbReference type="SAM" id="MobiDB-lite"/>
    </source>
</evidence>
<dbReference type="STRING" id="763665.A0A2G5B559"/>
<accession>A0A2G5B559</accession>
<evidence type="ECO:0000313" key="3">
    <source>
        <dbReference type="Proteomes" id="UP000242474"/>
    </source>
</evidence>
<dbReference type="OrthoDB" id="5591469at2759"/>
<dbReference type="GO" id="GO:0006357">
    <property type="term" value="P:regulation of transcription by RNA polymerase II"/>
    <property type="evidence" value="ECO:0007669"/>
    <property type="project" value="TreeGrafter"/>
</dbReference>
<dbReference type="AlphaFoldDB" id="A0A2G5B559"/>
<dbReference type="InterPro" id="IPR051571">
    <property type="entry name" value="N-CoR_corepressor"/>
</dbReference>
<protein>
    <submittedName>
        <fullName evidence="2">Uncharacterized protein</fullName>
    </submittedName>
</protein>
<dbReference type="EMBL" id="KZ303521">
    <property type="protein sequence ID" value="PIA14148.1"/>
    <property type="molecule type" value="Genomic_DNA"/>
</dbReference>
<dbReference type="PANTHER" id="PTHR13992:SF39">
    <property type="entry name" value="SMRTER, ISOFORM G"/>
    <property type="match status" value="1"/>
</dbReference>
<dbReference type="Proteomes" id="UP000242474">
    <property type="component" value="Unassembled WGS sequence"/>
</dbReference>
<feature type="region of interest" description="Disordered" evidence="1">
    <location>
        <begin position="125"/>
        <end position="145"/>
    </location>
</feature>
<gene>
    <name evidence="2" type="ORF">COEREDRAFT_47548</name>
</gene>
<feature type="region of interest" description="Disordered" evidence="1">
    <location>
        <begin position="77"/>
        <end position="101"/>
    </location>
</feature>
<keyword evidence="3" id="KW-1185">Reference proteome</keyword>
<organism evidence="2 3">
    <name type="scientific">Coemansia reversa (strain ATCC 12441 / NRRL 1564)</name>
    <dbReference type="NCBI Taxonomy" id="763665"/>
    <lineage>
        <taxon>Eukaryota</taxon>
        <taxon>Fungi</taxon>
        <taxon>Fungi incertae sedis</taxon>
        <taxon>Zoopagomycota</taxon>
        <taxon>Kickxellomycotina</taxon>
        <taxon>Kickxellomycetes</taxon>
        <taxon>Kickxellales</taxon>
        <taxon>Kickxellaceae</taxon>
        <taxon>Coemansia</taxon>
    </lineage>
</organism>
<dbReference type="PANTHER" id="PTHR13992">
    <property type="entry name" value="NUCLEAR RECEPTOR CO-REPRESSOR RELATED NCOR"/>
    <property type="match status" value="1"/>
</dbReference>
<proteinExistence type="predicted"/>
<evidence type="ECO:0000313" key="2">
    <source>
        <dbReference type="EMBL" id="PIA14148.1"/>
    </source>
</evidence>
<dbReference type="GO" id="GO:0034967">
    <property type="term" value="C:Set3 complex"/>
    <property type="evidence" value="ECO:0007669"/>
    <property type="project" value="TreeGrafter"/>
</dbReference>